<accession>A0AAI8AN00</accession>
<keyword evidence="7" id="KW-0418">Kinase</keyword>
<dbReference type="Proteomes" id="UP000009399">
    <property type="component" value="Chromosome"/>
</dbReference>
<dbReference type="InterPro" id="IPR016152">
    <property type="entry name" value="PTrfase/Anion_transptr"/>
</dbReference>
<dbReference type="PANTHER" id="PTHR36203:SF1">
    <property type="entry name" value="ASCORBATE-SPECIFIC PTS SYSTEM EIIA COMPONENT"/>
    <property type="match status" value="1"/>
</dbReference>
<dbReference type="AlphaFoldDB" id="A0AAI8AN00"/>
<dbReference type="GO" id="GO:0009401">
    <property type="term" value="P:phosphoenolpyruvate-dependent sugar phosphotransferase system"/>
    <property type="evidence" value="ECO:0007669"/>
    <property type="project" value="UniProtKB-KW"/>
</dbReference>
<dbReference type="KEGG" id="mhs:MOS_517"/>
<feature type="domain" description="PTS EIIA type-2" evidence="11">
    <location>
        <begin position="6"/>
        <end position="149"/>
    </location>
</feature>
<organism evidence="12 13">
    <name type="scientific">Mesomycoplasma hyorhinis SK76</name>
    <dbReference type="NCBI Taxonomy" id="1118964"/>
    <lineage>
        <taxon>Bacteria</taxon>
        <taxon>Bacillati</taxon>
        <taxon>Mycoplasmatota</taxon>
        <taxon>Mycoplasmoidales</taxon>
        <taxon>Metamycoplasmataceae</taxon>
        <taxon>Mesomycoplasma</taxon>
    </lineage>
</organism>
<dbReference type="GO" id="GO:0005737">
    <property type="term" value="C:cytoplasm"/>
    <property type="evidence" value="ECO:0007669"/>
    <property type="project" value="UniProtKB-SubCell"/>
</dbReference>
<evidence type="ECO:0000256" key="8">
    <source>
        <dbReference type="ARBA" id="ARBA00037387"/>
    </source>
</evidence>
<dbReference type="CDD" id="cd00211">
    <property type="entry name" value="PTS_IIA_fru"/>
    <property type="match status" value="1"/>
</dbReference>
<evidence type="ECO:0000256" key="10">
    <source>
        <dbReference type="ARBA" id="ARBA00042072"/>
    </source>
</evidence>
<keyword evidence="2" id="KW-0813">Transport</keyword>
<evidence type="ECO:0000256" key="6">
    <source>
        <dbReference type="ARBA" id="ARBA00022683"/>
    </source>
</evidence>
<keyword evidence="5" id="KW-0808">Transferase</keyword>
<comment type="subcellular location">
    <subcellularLocation>
        <location evidence="1">Cytoplasm</location>
    </subcellularLocation>
</comment>
<name>A0AAI8AN00_MESHY</name>
<keyword evidence="3" id="KW-0963">Cytoplasm</keyword>
<dbReference type="PROSITE" id="PS51094">
    <property type="entry name" value="PTS_EIIA_TYPE_2"/>
    <property type="match status" value="1"/>
</dbReference>
<evidence type="ECO:0000256" key="2">
    <source>
        <dbReference type="ARBA" id="ARBA00022448"/>
    </source>
</evidence>
<gene>
    <name evidence="12" type="ORF">MOS_517</name>
</gene>
<evidence type="ECO:0000256" key="9">
    <source>
        <dbReference type="ARBA" id="ARBA00041175"/>
    </source>
</evidence>
<evidence type="ECO:0000259" key="11">
    <source>
        <dbReference type="PROSITE" id="PS51094"/>
    </source>
</evidence>
<dbReference type="GeneID" id="93248619"/>
<protein>
    <recommendedName>
        <fullName evidence="9">Ascorbate-specific PTS system EIIA component</fullName>
    </recommendedName>
    <alternativeName>
        <fullName evidence="10">Ascorbate-specific phosphotransferase enzyme IIA component</fullName>
    </alternativeName>
</protein>
<evidence type="ECO:0000256" key="3">
    <source>
        <dbReference type="ARBA" id="ARBA00022490"/>
    </source>
</evidence>
<keyword evidence="6" id="KW-0598">Phosphotransferase system</keyword>
<evidence type="ECO:0000256" key="5">
    <source>
        <dbReference type="ARBA" id="ARBA00022679"/>
    </source>
</evidence>
<dbReference type="EMBL" id="CP003914">
    <property type="protein sequence ID" value="AFX74432.1"/>
    <property type="molecule type" value="Genomic_DNA"/>
</dbReference>
<dbReference type="InterPro" id="IPR051351">
    <property type="entry name" value="Ascorbate-PTS_EIIA_comp"/>
</dbReference>
<evidence type="ECO:0000256" key="1">
    <source>
        <dbReference type="ARBA" id="ARBA00004496"/>
    </source>
</evidence>
<dbReference type="InterPro" id="IPR002178">
    <property type="entry name" value="PTS_EIIA_type-2_dom"/>
</dbReference>
<dbReference type="PANTHER" id="PTHR36203">
    <property type="entry name" value="ASCORBATE-SPECIFIC PTS SYSTEM EIIA COMPONENT"/>
    <property type="match status" value="1"/>
</dbReference>
<dbReference type="GO" id="GO:0016301">
    <property type="term" value="F:kinase activity"/>
    <property type="evidence" value="ECO:0007669"/>
    <property type="project" value="UniProtKB-KW"/>
</dbReference>
<evidence type="ECO:0000313" key="13">
    <source>
        <dbReference type="Proteomes" id="UP000009399"/>
    </source>
</evidence>
<dbReference type="SUPFAM" id="SSF55804">
    <property type="entry name" value="Phoshotransferase/anion transport protein"/>
    <property type="match status" value="1"/>
</dbReference>
<sequence>MDLLKTLKKFNSIQLNLEAKNWQEAIWLSVQPLIEKNAITQDYYNAIIESTIKNGPYYIIANDLAMPHAQSERGVKENAFSLITLKKPVFFDNDDRPVRILIALAATSPEIHTSVALPQIVATFEDESVVKQILQAKEAQQVIDIILNIDFKKYLS</sequence>
<dbReference type="Pfam" id="PF00359">
    <property type="entry name" value="PTS_EIIA_2"/>
    <property type="match status" value="1"/>
</dbReference>
<evidence type="ECO:0000313" key="12">
    <source>
        <dbReference type="EMBL" id="AFX74432.1"/>
    </source>
</evidence>
<reference evidence="12 13" key="1">
    <citation type="journal article" date="2013" name="Genome Announc.">
        <title>Complete Genome Sequence of Mycoplasma hyorhinis Strain SK76.</title>
        <authorList>
            <person name="Goodison S."/>
            <person name="Urquidi V."/>
            <person name="Kumar D."/>
            <person name="Reyes L."/>
            <person name="Rosser C.J."/>
        </authorList>
    </citation>
    <scope>NUCLEOTIDE SEQUENCE [LARGE SCALE GENOMIC DNA]</scope>
    <source>
        <strain evidence="12 13">SK76</strain>
    </source>
</reference>
<keyword evidence="4" id="KW-0597">Phosphoprotein</keyword>
<dbReference type="RefSeq" id="WP_013302277.1">
    <property type="nucleotide sequence ID" value="NC_019552.1"/>
</dbReference>
<proteinExistence type="predicted"/>
<evidence type="ECO:0000256" key="7">
    <source>
        <dbReference type="ARBA" id="ARBA00022777"/>
    </source>
</evidence>
<evidence type="ECO:0000256" key="4">
    <source>
        <dbReference type="ARBA" id="ARBA00022553"/>
    </source>
</evidence>
<comment type="function">
    <text evidence="8">The phosphoenolpyruvate-dependent sugar phosphotransferase system (sugar PTS), a major carbohydrate active transport system, catalyzes the phosphorylation of incoming sugar substrates concomitantly with their translocation across the cell membrane. The enzyme II UlaABC PTS system is involved in ascorbate transport.</text>
</comment>
<dbReference type="Gene3D" id="3.40.930.10">
    <property type="entry name" value="Mannitol-specific EII, Chain A"/>
    <property type="match status" value="1"/>
</dbReference>